<dbReference type="Gene3D" id="1.10.238.10">
    <property type="entry name" value="EF-hand"/>
    <property type="match status" value="1"/>
</dbReference>
<dbReference type="InterPro" id="IPR002048">
    <property type="entry name" value="EF_hand_dom"/>
</dbReference>
<dbReference type="PROSITE" id="PS00018">
    <property type="entry name" value="EF_HAND_1"/>
    <property type="match status" value="2"/>
</dbReference>
<evidence type="ECO:0000256" key="3">
    <source>
        <dbReference type="ARBA" id="ARBA00022837"/>
    </source>
</evidence>
<dbReference type="PROSITE" id="PS50222">
    <property type="entry name" value="EF_HAND_2"/>
    <property type="match status" value="2"/>
</dbReference>
<keyword evidence="1" id="KW-0479">Metal-binding</keyword>
<comment type="caution">
    <text evidence="4">The sequence shown here is derived from an EMBL/GenBank/DDBJ whole genome shotgun (WGS) entry which is preliminary data.</text>
</comment>
<dbReference type="Pfam" id="PF13499">
    <property type="entry name" value="EF-hand_7"/>
    <property type="match status" value="1"/>
</dbReference>
<evidence type="ECO:0000256" key="1">
    <source>
        <dbReference type="ARBA" id="ARBA00022723"/>
    </source>
</evidence>
<dbReference type="SMART" id="SM00054">
    <property type="entry name" value="EFh"/>
    <property type="match status" value="3"/>
</dbReference>
<organism evidence="4 5">
    <name type="scientific">Owenia fusiformis</name>
    <name type="common">Polychaete worm</name>
    <dbReference type="NCBI Taxonomy" id="6347"/>
    <lineage>
        <taxon>Eukaryota</taxon>
        <taxon>Metazoa</taxon>
        <taxon>Spiralia</taxon>
        <taxon>Lophotrochozoa</taxon>
        <taxon>Annelida</taxon>
        <taxon>Polychaeta</taxon>
        <taxon>Sedentaria</taxon>
        <taxon>Canalipalpata</taxon>
        <taxon>Sabellida</taxon>
        <taxon>Oweniida</taxon>
        <taxon>Oweniidae</taxon>
        <taxon>Owenia</taxon>
    </lineage>
</organism>
<evidence type="ECO:0000313" key="5">
    <source>
        <dbReference type="Proteomes" id="UP000749559"/>
    </source>
</evidence>
<dbReference type="GO" id="GO:0005509">
    <property type="term" value="F:calcium ion binding"/>
    <property type="evidence" value="ECO:0007669"/>
    <property type="project" value="InterPro"/>
</dbReference>
<protein>
    <submittedName>
        <fullName evidence="4">Uncharacterized protein</fullName>
    </submittedName>
</protein>
<dbReference type="AlphaFoldDB" id="A0A8J1TEE1"/>
<dbReference type="Proteomes" id="UP000749559">
    <property type="component" value="Unassembled WGS sequence"/>
</dbReference>
<dbReference type="InterPro" id="IPR011992">
    <property type="entry name" value="EF-hand-dom_pair"/>
</dbReference>
<dbReference type="CDD" id="cd00051">
    <property type="entry name" value="EFh"/>
    <property type="match status" value="1"/>
</dbReference>
<dbReference type="InterPro" id="IPR018247">
    <property type="entry name" value="EF_Hand_1_Ca_BS"/>
</dbReference>
<name>A0A8J1TEE1_OWEFU</name>
<sequence>MQSRTVISLAVVLLGVFQKGTATEKNEVLEAVLKRILEDMLDDQIQVKEIDASSIKDTAAMTLTKCFRATTLSSLGKKFNILDDDNSDSITLEEFQEGLNDFRCQISQSEARQLFNSLDINEDHKLNSNEFIRAFQKPLSYTKKETLVKAFNKADSNQDGVLNLRDDLISEVFLENMDEDGNGEANIQEFADYYKIYQGISDAYFEYALKNVWTFE</sequence>
<dbReference type="InterPro" id="IPR051581">
    <property type="entry name" value="Ca-bind"/>
</dbReference>
<evidence type="ECO:0000256" key="2">
    <source>
        <dbReference type="ARBA" id="ARBA00022737"/>
    </source>
</evidence>
<evidence type="ECO:0000313" key="4">
    <source>
        <dbReference type="EMBL" id="CAH1798327.1"/>
    </source>
</evidence>
<dbReference type="SUPFAM" id="SSF47473">
    <property type="entry name" value="EF-hand"/>
    <property type="match status" value="1"/>
</dbReference>
<gene>
    <name evidence="4" type="ORF">OFUS_LOCUS22481</name>
</gene>
<dbReference type="PANTHER" id="PTHR34524">
    <property type="entry name" value="CALCYPHOSIN"/>
    <property type="match status" value="1"/>
</dbReference>
<dbReference type="PANTHER" id="PTHR34524:SF15">
    <property type="entry name" value="EF-HAND DOMAIN-CONTAINING PROTEIN"/>
    <property type="match status" value="1"/>
</dbReference>
<keyword evidence="5" id="KW-1185">Reference proteome</keyword>
<accession>A0A8J1TEE1</accession>
<keyword evidence="3" id="KW-0106">Calcium</keyword>
<dbReference type="EMBL" id="CAIIXF020000011">
    <property type="protein sequence ID" value="CAH1798327.1"/>
    <property type="molecule type" value="Genomic_DNA"/>
</dbReference>
<reference evidence="4" key="1">
    <citation type="submission" date="2022-03" db="EMBL/GenBank/DDBJ databases">
        <authorList>
            <person name="Martin C."/>
        </authorList>
    </citation>
    <scope>NUCLEOTIDE SEQUENCE</scope>
</reference>
<keyword evidence="2" id="KW-0677">Repeat</keyword>
<proteinExistence type="predicted"/>
<dbReference type="OrthoDB" id="186625at2759"/>